<name>A0A518CJV8_9PLAN</name>
<evidence type="ECO:0000313" key="2">
    <source>
        <dbReference type="EMBL" id="QDU79511.1"/>
    </source>
</evidence>
<evidence type="ECO:0000313" key="3">
    <source>
        <dbReference type="Proteomes" id="UP000317178"/>
    </source>
</evidence>
<keyword evidence="1" id="KW-0812">Transmembrane</keyword>
<dbReference type="KEGG" id="plon:Pla110_12210"/>
<keyword evidence="1" id="KW-1133">Transmembrane helix</keyword>
<dbReference type="EMBL" id="CP036281">
    <property type="protein sequence ID" value="QDU79511.1"/>
    <property type="molecule type" value="Genomic_DNA"/>
</dbReference>
<gene>
    <name evidence="2" type="ORF">Pla110_12210</name>
</gene>
<dbReference type="AlphaFoldDB" id="A0A518CJV8"/>
<reference evidence="2 3" key="1">
    <citation type="submission" date="2019-02" db="EMBL/GenBank/DDBJ databases">
        <title>Deep-cultivation of Planctomycetes and their phenomic and genomic characterization uncovers novel biology.</title>
        <authorList>
            <person name="Wiegand S."/>
            <person name="Jogler M."/>
            <person name="Boedeker C."/>
            <person name="Pinto D."/>
            <person name="Vollmers J."/>
            <person name="Rivas-Marin E."/>
            <person name="Kohn T."/>
            <person name="Peeters S.H."/>
            <person name="Heuer A."/>
            <person name="Rast P."/>
            <person name="Oberbeckmann S."/>
            <person name="Bunk B."/>
            <person name="Jeske O."/>
            <person name="Meyerdierks A."/>
            <person name="Storesund J.E."/>
            <person name="Kallscheuer N."/>
            <person name="Luecker S."/>
            <person name="Lage O.M."/>
            <person name="Pohl T."/>
            <person name="Merkel B.J."/>
            <person name="Hornburger P."/>
            <person name="Mueller R.-W."/>
            <person name="Bruemmer F."/>
            <person name="Labrenz M."/>
            <person name="Spormann A.M."/>
            <person name="Op den Camp H."/>
            <person name="Overmann J."/>
            <person name="Amann R."/>
            <person name="Jetten M.S.M."/>
            <person name="Mascher T."/>
            <person name="Medema M.H."/>
            <person name="Devos D.P."/>
            <person name="Kaster A.-K."/>
            <person name="Ovreas L."/>
            <person name="Rohde M."/>
            <person name="Galperin M.Y."/>
            <person name="Jogler C."/>
        </authorList>
    </citation>
    <scope>NUCLEOTIDE SEQUENCE [LARGE SCALE GENOMIC DNA]</scope>
    <source>
        <strain evidence="2 3">Pla110</strain>
    </source>
</reference>
<keyword evidence="1" id="KW-0472">Membrane</keyword>
<organism evidence="2 3">
    <name type="scientific">Polystyrenella longa</name>
    <dbReference type="NCBI Taxonomy" id="2528007"/>
    <lineage>
        <taxon>Bacteria</taxon>
        <taxon>Pseudomonadati</taxon>
        <taxon>Planctomycetota</taxon>
        <taxon>Planctomycetia</taxon>
        <taxon>Planctomycetales</taxon>
        <taxon>Planctomycetaceae</taxon>
        <taxon>Polystyrenella</taxon>
    </lineage>
</organism>
<feature type="transmembrane region" description="Helical" evidence="1">
    <location>
        <begin position="26"/>
        <end position="48"/>
    </location>
</feature>
<keyword evidence="3" id="KW-1185">Reference proteome</keyword>
<evidence type="ECO:0000256" key="1">
    <source>
        <dbReference type="SAM" id="Phobius"/>
    </source>
</evidence>
<accession>A0A518CJV8</accession>
<dbReference type="Proteomes" id="UP000317178">
    <property type="component" value="Chromosome"/>
</dbReference>
<protein>
    <submittedName>
        <fullName evidence="2">Uncharacterized protein</fullName>
    </submittedName>
</protein>
<sequence length="346" mass="39315">MTDMNAQSEPESMDNPRRPASLKRRLFKVLIFLGLLAVVGFVASWWLAVPYYLAGSPTLERDSEGKYDIPLDASSGRAWLPGVGGPHLKMNAQISGVEVSGNLLMARFGHWPHFSRLEYEGIYTMLDDVVVICHSEDPLTRFFVLELVELIEAENLGKTLRCYSAEEAAELDGRLPDADLYIELFGADKLATVGDTAPSSQVLMHVHTDPVPHPLSWDFKYPINLRSFNRFHLIEANLDQYGNYSTRAKLAVFIGEVMEYYQPSFELLSNITPVTVRVDLSRDIYFPAKQPLPIFQFLVDPRLKEVQSRHGFLTPQEAVWRLSLTEEESDEFQKDLRDELESAGWE</sequence>
<proteinExistence type="predicted"/>